<feature type="domain" description="Peptidase S26" evidence="7">
    <location>
        <begin position="18"/>
        <end position="176"/>
    </location>
</feature>
<dbReference type="EC" id="3.4.21.89" evidence="3 6"/>
<dbReference type="EMBL" id="MHOX01000006">
    <property type="protein sequence ID" value="OGZ71359.1"/>
    <property type="molecule type" value="Genomic_DNA"/>
</dbReference>
<keyword evidence="4 6" id="KW-0378">Hydrolase</keyword>
<dbReference type="InterPro" id="IPR000223">
    <property type="entry name" value="Pept_S26A_signal_pept_1"/>
</dbReference>
<evidence type="ECO:0000313" key="9">
    <source>
        <dbReference type="Proteomes" id="UP000176308"/>
    </source>
</evidence>
<feature type="transmembrane region" description="Helical" evidence="6">
    <location>
        <begin position="20"/>
        <end position="39"/>
    </location>
</feature>
<name>A0A1G2I9G9_9BACT</name>
<evidence type="ECO:0000256" key="6">
    <source>
        <dbReference type="RuleBase" id="RU362042"/>
    </source>
</evidence>
<comment type="similarity">
    <text evidence="2 6">Belongs to the peptidase S26 family.</text>
</comment>
<evidence type="ECO:0000259" key="7">
    <source>
        <dbReference type="Pfam" id="PF10502"/>
    </source>
</evidence>
<dbReference type="AlphaFoldDB" id="A0A1G2I9G9"/>
<dbReference type="SUPFAM" id="SSF51306">
    <property type="entry name" value="LexA/Signal peptidase"/>
    <property type="match status" value="1"/>
</dbReference>
<evidence type="ECO:0000256" key="5">
    <source>
        <dbReference type="PIRSR" id="PIRSR600223-1"/>
    </source>
</evidence>
<evidence type="ECO:0000256" key="2">
    <source>
        <dbReference type="ARBA" id="ARBA00009370"/>
    </source>
</evidence>
<keyword evidence="6" id="KW-0645">Protease</keyword>
<dbReference type="GO" id="GO:0009003">
    <property type="term" value="F:signal peptidase activity"/>
    <property type="evidence" value="ECO:0007669"/>
    <property type="project" value="UniProtKB-EC"/>
</dbReference>
<evidence type="ECO:0000256" key="3">
    <source>
        <dbReference type="ARBA" id="ARBA00013208"/>
    </source>
</evidence>
<dbReference type="InterPro" id="IPR019757">
    <property type="entry name" value="Pept_S26A_signal_pept_1_Lys-AS"/>
</dbReference>
<dbReference type="GO" id="GO:0004252">
    <property type="term" value="F:serine-type endopeptidase activity"/>
    <property type="evidence" value="ECO:0007669"/>
    <property type="project" value="InterPro"/>
</dbReference>
<dbReference type="InterPro" id="IPR019758">
    <property type="entry name" value="Pept_S26A_signal_pept_1_CS"/>
</dbReference>
<dbReference type="PANTHER" id="PTHR43390:SF1">
    <property type="entry name" value="CHLOROPLAST PROCESSING PEPTIDASE"/>
    <property type="match status" value="1"/>
</dbReference>
<dbReference type="GO" id="GO:0016020">
    <property type="term" value="C:membrane"/>
    <property type="evidence" value="ECO:0007669"/>
    <property type="project" value="UniProtKB-SubCell"/>
</dbReference>
<dbReference type="Proteomes" id="UP000176308">
    <property type="component" value="Unassembled WGS sequence"/>
</dbReference>
<accession>A0A1G2I9G9</accession>
<keyword evidence="6" id="KW-0472">Membrane</keyword>
<feature type="active site" evidence="5">
    <location>
        <position position="91"/>
    </location>
</feature>
<evidence type="ECO:0000256" key="4">
    <source>
        <dbReference type="ARBA" id="ARBA00022801"/>
    </source>
</evidence>
<comment type="caution">
    <text evidence="8">The sequence shown here is derived from an EMBL/GenBank/DDBJ whole genome shotgun (WGS) entry which is preliminary data.</text>
</comment>
<dbReference type="InterPro" id="IPR019533">
    <property type="entry name" value="Peptidase_S26"/>
</dbReference>
<dbReference type="PROSITE" id="PS00761">
    <property type="entry name" value="SPASE_I_3"/>
    <property type="match status" value="1"/>
</dbReference>
<dbReference type="Gene3D" id="2.10.109.10">
    <property type="entry name" value="Umud Fragment, subunit A"/>
    <property type="match status" value="1"/>
</dbReference>
<dbReference type="PROSITE" id="PS00760">
    <property type="entry name" value="SPASE_I_2"/>
    <property type="match status" value="1"/>
</dbReference>
<organism evidence="8 9">
    <name type="scientific">Candidatus Staskawiczbacteria bacterium RIFCSPLOWO2_01_FULL_33_9</name>
    <dbReference type="NCBI Taxonomy" id="1802211"/>
    <lineage>
        <taxon>Bacteria</taxon>
        <taxon>Candidatus Staskawicziibacteriota</taxon>
    </lineage>
</organism>
<proteinExistence type="inferred from homology"/>
<protein>
    <recommendedName>
        <fullName evidence="3 6">Signal peptidase I</fullName>
        <ecNumber evidence="3 6">3.4.21.89</ecNumber>
    </recommendedName>
</protein>
<dbReference type="PRINTS" id="PR00727">
    <property type="entry name" value="LEADERPTASE"/>
</dbReference>
<comment type="catalytic activity">
    <reaction evidence="1 6">
        <text>Cleavage of hydrophobic, N-terminal signal or leader sequences from secreted and periplasmic proteins.</text>
        <dbReference type="EC" id="3.4.21.89"/>
    </reaction>
</comment>
<dbReference type="PANTHER" id="PTHR43390">
    <property type="entry name" value="SIGNAL PEPTIDASE I"/>
    <property type="match status" value="1"/>
</dbReference>
<dbReference type="CDD" id="cd06530">
    <property type="entry name" value="S26_SPase_I"/>
    <property type="match status" value="1"/>
</dbReference>
<dbReference type="GO" id="GO:0006465">
    <property type="term" value="P:signal peptide processing"/>
    <property type="evidence" value="ECO:0007669"/>
    <property type="project" value="InterPro"/>
</dbReference>
<evidence type="ECO:0000256" key="1">
    <source>
        <dbReference type="ARBA" id="ARBA00000677"/>
    </source>
</evidence>
<dbReference type="InterPro" id="IPR036286">
    <property type="entry name" value="LexA/Signal_pep-like_sf"/>
</dbReference>
<keyword evidence="6" id="KW-0812">Transmembrane</keyword>
<evidence type="ECO:0000313" key="8">
    <source>
        <dbReference type="EMBL" id="OGZ71359.1"/>
    </source>
</evidence>
<feature type="active site" evidence="5">
    <location>
        <position position="48"/>
    </location>
</feature>
<gene>
    <name evidence="8" type="ORF">A2904_00955</name>
</gene>
<dbReference type="Pfam" id="PF10502">
    <property type="entry name" value="Peptidase_S26"/>
    <property type="match status" value="1"/>
</dbReference>
<reference evidence="8 9" key="1">
    <citation type="journal article" date="2016" name="Nat. Commun.">
        <title>Thousands of microbial genomes shed light on interconnected biogeochemical processes in an aquifer system.</title>
        <authorList>
            <person name="Anantharaman K."/>
            <person name="Brown C.T."/>
            <person name="Hug L.A."/>
            <person name="Sharon I."/>
            <person name="Castelle C.J."/>
            <person name="Probst A.J."/>
            <person name="Thomas B.C."/>
            <person name="Singh A."/>
            <person name="Wilkins M.J."/>
            <person name="Karaoz U."/>
            <person name="Brodie E.L."/>
            <person name="Williams K.H."/>
            <person name="Hubbard S.S."/>
            <person name="Banfield J.F."/>
        </authorList>
    </citation>
    <scope>NUCLEOTIDE SEQUENCE [LARGE SCALE GENOMIC DNA]</scope>
</reference>
<keyword evidence="6" id="KW-1133">Transmembrane helix</keyword>
<comment type="subcellular location">
    <subcellularLocation>
        <location evidence="6">Membrane</location>
        <topology evidence="6">Single-pass type II membrane protein</topology>
    </subcellularLocation>
</comment>
<dbReference type="NCBIfam" id="TIGR02227">
    <property type="entry name" value="sigpep_I_bact"/>
    <property type="match status" value="1"/>
</dbReference>
<sequence length="190" mass="21940">MEQITKVSMVKKYIPFIWEVLKIFIIASVIVLPIRYFLFQPFIVKGESMVPSFQSGDYLIVDEISYRFNSPQRGDIIVFKYPKDISQKFIKRIIGLPGETVEIKDDKVTIVYQNNESKTLDEKYLSDMSKTIGTLKLVLGADEYFVLGDNREFSYDSRVWGSVQTKNIIGKVFLRVLPVTNLTKITLPSY</sequence>